<dbReference type="InParanoid" id="E3J1H0"/>
<name>E3J1H0_PSEI1</name>
<dbReference type="KEGG" id="fri:FraEuI1c_3631"/>
<proteinExistence type="predicted"/>
<dbReference type="STRING" id="298654.FraEuI1c_3631"/>
<dbReference type="Gene3D" id="3.40.630.30">
    <property type="match status" value="1"/>
</dbReference>
<dbReference type="PROSITE" id="PS51186">
    <property type="entry name" value="GNAT"/>
    <property type="match status" value="1"/>
</dbReference>
<feature type="domain" description="N-acetyltransferase" evidence="1">
    <location>
        <begin position="20"/>
        <end position="171"/>
    </location>
</feature>
<dbReference type="Pfam" id="PF13302">
    <property type="entry name" value="Acetyltransf_3"/>
    <property type="match status" value="1"/>
</dbReference>
<dbReference type="AlphaFoldDB" id="E3J1H0"/>
<reference evidence="2 3" key="1">
    <citation type="submission" date="2010-10" db="EMBL/GenBank/DDBJ databases">
        <title>Complete sequence of Frankia sp. EuI1c.</title>
        <authorList>
            <consortium name="US DOE Joint Genome Institute"/>
            <person name="Lucas S."/>
            <person name="Copeland A."/>
            <person name="Lapidus A."/>
            <person name="Cheng J.-F."/>
            <person name="Bruce D."/>
            <person name="Goodwin L."/>
            <person name="Pitluck S."/>
            <person name="Chertkov O."/>
            <person name="Detter J.C."/>
            <person name="Han C."/>
            <person name="Tapia R."/>
            <person name="Land M."/>
            <person name="Hauser L."/>
            <person name="Jeffries C."/>
            <person name="Kyrpides N."/>
            <person name="Ivanova N."/>
            <person name="Mikhailova N."/>
            <person name="Beauchemin N."/>
            <person name="Sen A."/>
            <person name="Sur S.A."/>
            <person name="Gtari M."/>
            <person name="Wall L."/>
            <person name="Tisa L."/>
            <person name="Woyke T."/>
        </authorList>
    </citation>
    <scope>NUCLEOTIDE SEQUENCE [LARGE SCALE GENOMIC DNA]</scope>
    <source>
        <strain evidence="3">DSM 45817 / CECT 9037 / EuI1c</strain>
    </source>
</reference>
<dbReference type="eggNOG" id="COG1670">
    <property type="taxonomic scope" value="Bacteria"/>
</dbReference>
<dbReference type="InterPro" id="IPR016181">
    <property type="entry name" value="Acyl_CoA_acyltransferase"/>
</dbReference>
<dbReference type="InterPro" id="IPR051531">
    <property type="entry name" value="N-acetyltransferase"/>
</dbReference>
<dbReference type="GO" id="GO:0016747">
    <property type="term" value="F:acyltransferase activity, transferring groups other than amino-acyl groups"/>
    <property type="evidence" value="ECO:0007669"/>
    <property type="project" value="InterPro"/>
</dbReference>
<protein>
    <submittedName>
        <fullName evidence="2">GCN5-related N-acetyltransferase</fullName>
    </submittedName>
</protein>
<evidence type="ECO:0000313" key="2">
    <source>
        <dbReference type="EMBL" id="ADP81638.1"/>
    </source>
</evidence>
<sequence>MTAVQRTPDLLTPRLCLHPLTVEESRRIVEEAPNAQDRWADGFPREDDRDGVRGFLHLASSGVDPAPFGNYRIDLDSVAVGTIGFFGPPDDDGQVVLGYGLVPTARGHGYATEAVGRLVELCRSHQGVRAMLADTDSDNLASQRVLTKNGFAFVREADALRYYRLDVSAPA</sequence>
<gene>
    <name evidence="2" type="ordered locus">FraEuI1c_3631</name>
</gene>
<dbReference type="RefSeq" id="WP_013424756.1">
    <property type="nucleotide sequence ID" value="NC_014666.1"/>
</dbReference>
<dbReference type="PANTHER" id="PTHR43792:SF13">
    <property type="entry name" value="ACETYLTRANSFERASE"/>
    <property type="match status" value="1"/>
</dbReference>
<keyword evidence="2" id="KW-0808">Transferase</keyword>
<dbReference type="EMBL" id="CP002299">
    <property type="protein sequence ID" value="ADP81638.1"/>
    <property type="molecule type" value="Genomic_DNA"/>
</dbReference>
<dbReference type="Proteomes" id="UP000002484">
    <property type="component" value="Chromosome"/>
</dbReference>
<organism evidence="2 3">
    <name type="scientific">Pseudofrankia inefficax (strain DSM 45817 / CECT 9037 / DDB 130130 / EuI1c)</name>
    <name type="common">Frankia inefficax</name>
    <dbReference type="NCBI Taxonomy" id="298654"/>
    <lineage>
        <taxon>Bacteria</taxon>
        <taxon>Bacillati</taxon>
        <taxon>Actinomycetota</taxon>
        <taxon>Actinomycetes</taxon>
        <taxon>Frankiales</taxon>
        <taxon>Frankiaceae</taxon>
        <taxon>Pseudofrankia</taxon>
    </lineage>
</organism>
<dbReference type="SUPFAM" id="SSF55729">
    <property type="entry name" value="Acyl-CoA N-acyltransferases (Nat)"/>
    <property type="match status" value="1"/>
</dbReference>
<dbReference type="HOGENOM" id="CLU_013985_28_2_11"/>
<dbReference type="InterPro" id="IPR000182">
    <property type="entry name" value="GNAT_dom"/>
</dbReference>
<keyword evidence="3" id="KW-1185">Reference proteome</keyword>
<evidence type="ECO:0000313" key="3">
    <source>
        <dbReference type="Proteomes" id="UP000002484"/>
    </source>
</evidence>
<dbReference type="PANTHER" id="PTHR43792">
    <property type="entry name" value="GNAT FAMILY, PUTATIVE (AFU_ORTHOLOGUE AFUA_3G00765)-RELATED-RELATED"/>
    <property type="match status" value="1"/>
</dbReference>
<evidence type="ECO:0000259" key="1">
    <source>
        <dbReference type="PROSITE" id="PS51186"/>
    </source>
</evidence>
<accession>E3J1H0</accession>